<dbReference type="Gene3D" id="3.40.50.720">
    <property type="entry name" value="NAD(P)-binding Rossmann-like Domain"/>
    <property type="match status" value="1"/>
</dbReference>
<dbReference type="InterPro" id="IPR057326">
    <property type="entry name" value="KR_dom"/>
</dbReference>
<reference evidence="6" key="1">
    <citation type="submission" date="2021-01" db="EMBL/GenBank/DDBJ databases">
        <title>Skermanella TT6 skin isolate.</title>
        <authorList>
            <person name="Lee K."/>
            <person name="Ganzorig M."/>
        </authorList>
    </citation>
    <scope>NUCLEOTIDE SEQUENCE [LARGE SCALE GENOMIC DNA]</scope>
    <source>
        <strain evidence="6">TT6</strain>
        <plasmid evidence="6">pTT6-1</plasmid>
    </source>
</reference>
<keyword evidence="4" id="KW-0614">Plasmid</keyword>
<evidence type="ECO:0000313" key="6">
    <source>
        <dbReference type="Proteomes" id="UP000595197"/>
    </source>
</evidence>
<dbReference type="EMBL" id="CP067421">
    <property type="protein sequence ID" value="QQP93252.1"/>
    <property type="molecule type" value="Genomic_DNA"/>
</dbReference>
<dbReference type="EMBL" id="CP067421">
    <property type="protein sequence ID" value="QQP93095.1"/>
    <property type="molecule type" value="Genomic_DNA"/>
</dbReference>
<evidence type="ECO:0000256" key="1">
    <source>
        <dbReference type="ARBA" id="ARBA00006484"/>
    </source>
</evidence>
<evidence type="ECO:0000256" key="2">
    <source>
        <dbReference type="ARBA" id="ARBA00023002"/>
    </source>
</evidence>
<evidence type="ECO:0000313" key="5">
    <source>
        <dbReference type="EMBL" id="QQP93252.1"/>
    </source>
</evidence>
<dbReference type="InterPro" id="IPR002347">
    <property type="entry name" value="SDR_fam"/>
</dbReference>
<dbReference type="Pfam" id="PF13561">
    <property type="entry name" value="adh_short_C2"/>
    <property type="match status" value="1"/>
</dbReference>
<evidence type="ECO:0000259" key="3">
    <source>
        <dbReference type="SMART" id="SM00822"/>
    </source>
</evidence>
<geneLocation type="plasmid" evidence="4 6">
    <name>pTT6-1</name>
</geneLocation>
<comment type="similarity">
    <text evidence="1">Belongs to the short-chain dehydrogenases/reductases (SDR) family.</text>
</comment>
<dbReference type="PANTHER" id="PTHR48107:SF7">
    <property type="entry name" value="RE15974P"/>
    <property type="match status" value="1"/>
</dbReference>
<reference evidence="4" key="2">
    <citation type="submission" date="2021-02" db="EMBL/GenBank/DDBJ databases">
        <title>Skermanella TT6 skin isolate.</title>
        <authorList>
            <person name="Lee K."/>
            <person name="Ganzorig M."/>
        </authorList>
    </citation>
    <scope>NUCLEOTIDE SEQUENCE</scope>
    <source>
        <strain evidence="4 6">TT6</strain>
        <plasmid evidence="4 6">pTT6-1</plasmid>
    </source>
</reference>
<dbReference type="PRINTS" id="PR00081">
    <property type="entry name" value="GDHRDH"/>
</dbReference>
<accession>A0ABX7BH42</accession>
<dbReference type="PRINTS" id="PR00080">
    <property type="entry name" value="SDRFAMILY"/>
</dbReference>
<keyword evidence="2" id="KW-0560">Oxidoreductase</keyword>
<dbReference type="SUPFAM" id="SSF51735">
    <property type="entry name" value="NAD(P)-binding Rossmann-fold domains"/>
    <property type="match status" value="1"/>
</dbReference>
<sequence length="245" mass="25247">MASSERSVIVTGSSQGIGAAVAERLAQDGWAVTINFSGNEAPAVELAQQVQAAGGNAIAVKADVSDPAQVSQLFDATEQAFGGVDAIVNNAGIMKLTKIVETDDETFDRHIAVNLKGVFNCLREGGRRLRDGGRIVSFSTSVIGLSPPTYGVYGATKAGVEAMSRVLVKELAPRGITVNMVAPGPTATKLFLADKSEAQIEGTAKLIPLGRLGEPGDIAGAVSFLLGPDGAWVNGQVLRVNGGMI</sequence>
<dbReference type="RefSeq" id="WP_201082475.1">
    <property type="nucleotide sequence ID" value="NZ_CP067421.1"/>
</dbReference>
<proteinExistence type="inferred from homology"/>
<dbReference type="SMART" id="SM00822">
    <property type="entry name" value="PKS_KR"/>
    <property type="match status" value="1"/>
</dbReference>
<dbReference type="Proteomes" id="UP000595197">
    <property type="component" value="Plasmid pTT6-1"/>
</dbReference>
<dbReference type="InterPro" id="IPR036291">
    <property type="entry name" value="NAD(P)-bd_dom_sf"/>
</dbReference>
<evidence type="ECO:0000313" key="4">
    <source>
        <dbReference type="EMBL" id="QQP93095.1"/>
    </source>
</evidence>
<gene>
    <name evidence="4" type="ORF">IGS68_28460</name>
    <name evidence="5" type="ORF">IGS68_29475</name>
</gene>
<feature type="domain" description="Ketoreductase" evidence="3">
    <location>
        <begin position="6"/>
        <end position="186"/>
    </location>
</feature>
<protein>
    <submittedName>
        <fullName evidence="4">SDR family oxidoreductase</fullName>
    </submittedName>
</protein>
<organism evidence="4 6">
    <name type="scientific">Skermanella cutis</name>
    <dbReference type="NCBI Taxonomy" id="2775420"/>
    <lineage>
        <taxon>Bacteria</taxon>
        <taxon>Pseudomonadati</taxon>
        <taxon>Pseudomonadota</taxon>
        <taxon>Alphaproteobacteria</taxon>
        <taxon>Rhodospirillales</taxon>
        <taxon>Azospirillaceae</taxon>
        <taxon>Skermanella</taxon>
    </lineage>
</organism>
<keyword evidence="6" id="KW-1185">Reference proteome</keyword>
<dbReference type="PANTHER" id="PTHR48107">
    <property type="entry name" value="NADPH-DEPENDENT ALDEHYDE REDUCTASE-LIKE PROTEIN, CHLOROPLASTIC-RELATED"/>
    <property type="match status" value="1"/>
</dbReference>
<name>A0ABX7BH42_9PROT</name>